<organism evidence="1">
    <name type="scientific">Timema bartmani</name>
    <dbReference type="NCBI Taxonomy" id="61472"/>
    <lineage>
        <taxon>Eukaryota</taxon>
        <taxon>Metazoa</taxon>
        <taxon>Ecdysozoa</taxon>
        <taxon>Arthropoda</taxon>
        <taxon>Hexapoda</taxon>
        <taxon>Insecta</taxon>
        <taxon>Pterygota</taxon>
        <taxon>Neoptera</taxon>
        <taxon>Polyneoptera</taxon>
        <taxon>Phasmatodea</taxon>
        <taxon>Timematodea</taxon>
        <taxon>Timematoidea</taxon>
        <taxon>Timematidae</taxon>
        <taxon>Timema</taxon>
    </lineage>
</organism>
<sequence>MSDKLSITTKKIQLSDEHTLKWRKMRAVKKIKKISERKVTVIMGENELNGKRRFVADGFSQERECQVMLELSKIAAVEGDGYSGNISPHTSSERFEGVTLGRAALLYYIVLSNPGGERGEDGALLLKRKGKEWLGVNDVCLGDGEYNIGGVAVDEGPGVRWAKLLGTWVFEGGLRVFILQGVLLEDLRKVSVGAALEAIRQASLSENEKDLVRGTSGGGEYATKHTTYKTYHATKRTTQVEGYLRRVF</sequence>
<name>A0A7R9I912_9NEOP</name>
<protein>
    <submittedName>
        <fullName evidence="1">Uncharacterized protein</fullName>
    </submittedName>
</protein>
<accession>A0A7R9I912</accession>
<dbReference type="AlphaFoldDB" id="A0A7R9I912"/>
<reference evidence="1" key="1">
    <citation type="submission" date="2020-11" db="EMBL/GenBank/DDBJ databases">
        <authorList>
            <person name="Tran Van P."/>
        </authorList>
    </citation>
    <scope>NUCLEOTIDE SEQUENCE</scope>
</reference>
<proteinExistence type="predicted"/>
<dbReference type="PANTHER" id="PTHR14049">
    <property type="entry name" value="LEPRECAN 1"/>
    <property type="match status" value="1"/>
</dbReference>
<dbReference type="GO" id="GO:0032963">
    <property type="term" value="P:collagen metabolic process"/>
    <property type="evidence" value="ECO:0007669"/>
    <property type="project" value="InterPro"/>
</dbReference>
<evidence type="ECO:0000313" key="1">
    <source>
        <dbReference type="EMBL" id="CAD7449901.1"/>
    </source>
</evidence>
<dbReference type="InterPro" id="IPR039575">
    <property type="entry name" value="P3H"/>
</dbReference>
<dbReference type="PANTHER" id="PTHR14049:SF9">
    <property type="entry name" value="PROCOLLAGEN-PROLINE 3-DIOXYGENASE"/>
    <property type="match status" value="1"/>
</dbReference>
<gene>
    <name evidence="1" type="ORF">TBIB3V08_LOCUS12174</name>
</gene>
<dbReference type="EMBL" id="OD572879">
    <property type="protein sequence ID" value="CAD7449901.1"/>
    <property type="molecule type" value="Genomic_DNA"/>
</dbReference>